<dbReference type="GO" id="GO:0005886">
    <property type="term" value="C:plasma membrane"/>
    <property type="evidence" value="ECO:0007669"/>
    <property type="project" value="TreeGrafter"/>
</dbReference>
<dbReference type="Gene3D" id="1.10.238.10">
    <property type="entry name" value="EF-hand"/>
    <property type="match status" value="2"/>
</dbReference>
<evidence type="ECO:0000259" key="4">
    <source>
        <dbReference type="PROSITE" id="PS50222"/>
    </source>
</evidence>
<dbReference type="SMART" id="SM00054">
    <property type="entry name" value="EFh"/>
    <property type="match status" value="4"/>
</dbReference>
<feature type="domain" description="EF-hand" evidence="4">
    <location>
        <begin position="403"/>
        <end position="438"/>
    </location>
</feature>
<dbReference type="SMART" id="SM00027">
    <property type="entry name" value="EH"/>
    <property type="match status" value="2"/>
</dbReference>
<feature type="region of interest" description="Disordered" evidence="2">
    <location>
        <begin position="126"/>
        <end position="185"/>
    </location>
</feature>
<feature type="coiled-coil region" evidence="1">
    <location>
        <begin position="654"/>
        <end position="712"/>
    </location>
</feature>
<comment type="caution">
    <text evidence="5">The sequence shown here is derived from an EMBL/GenBank/DDBJ whole genome shotgun (WGS) entry which is preliminary data.</text>
</comment>
<dbReference type="GO" id="GO:0005634">
    <property type="term" value="C:nucleus"/>
    <property type="evidence" value="ECO:0007669"/>
    <property type="project" value="TreeGrafter"/>
</dbReference>
<feature type="compositionally biased region" description="Polar residues" evidence="2">
    <location>
        <begin position="137"/>
        <end position="154"/>
    </location>
</feature>
<dbReference type="GO" id="GO:0005737">
    <property type="term" value="C:cytoplasm"/>
    <property type="evidence" value="ECO:0007669"/>
    <property type="project" value="TreeGrafter"/>
</dbReference>
<dbReference type="InterPro" id="IPR000261">
    <property type="entry name" value="EH_dom"/>
</dbReference>
<feature type="compositionally biased region" description="Low complexity" evidence="2">
    <location>
        <begin position="1016"/>
        <end position="1033"/>
    </location>
</feature>
<feature type="compositionally biased region" description="Polar residues" evidence="2">
    <location>
        <begin position="798"/>
        <end position="810"/>
    </location>
</feature>
<feature type="region of interest" description="Disordered" evidence="2">
    <location>
        <begin position="379"/>
        <end position="398"/>
    </location>
</feature>
<dbReference type="EMBL" id="JBDFQZ010000003">
    <property type="protein sequence ID" value="KAK9740231.1"/>
    <property type="molecule type" value="Genomic_DNA"/>
</dbReference>
<protein>
    <submittedName>
        <fullName evidence="5">Uncharacterized protein</fullName>
    </submittedName>
</protein>
<dbReference type="PANTHER" id="PTHR11216">
    <property type="entry name" value="EH DOMAIN"/>
    <property type="match status" value="1"/>
</dbReference>
<feature type="compositionally biased region" description="Basic and acidic residues" evidence="2">
    <location>
        <begin position="880"/>
        <end position="891"/>
    </location>
</feature>
<feature type="region of interest" description="Disordered" evidence="2">
    <location>
        <begin position="985"/>
        <end position="1050"/>
    </location>
</feature>
<reference evidence="5" key="1">
    <citation type="submission" date="2024-03" db="EMBL/GenBank/DDBJ databases">
        <title>WGS assembly of Saponaria officinalis var. Norfolk2.</title>
        <authorList>
            <person name="Jenkins J."/>
            <person name="Shu S."/>
            <person name="Grimwood J."/>
            <person name="Barry K."/>
            <person name="Goodstein D."/>
            <person name="Schmutz J."/>
            <person name="Leebens-Mack J."/>
            <person name="Osbourn A."/>
        </authorList>
    </citation>
    <scope>NUCLEOTIDE SEQUENCE [LARGE SCALE GENOMIC DNA]</scope>
    <source>
        <strain evidence="5">JIC</strain>
    </source>
</reference>
<dbReference type="AlphaFoldDB" id="A0AAW1M3S7"/>
<dbReference type="PROSITE" id="PS50222">
    <property type="entry name" value="EF_HAND_2"/>
    <property type="match status" value="3"/>
</dbReference>
<feature type="compositionally biased region" description="Polar residues" evidence="2">
    <location>
        <begin position="246"/>
        <end position="255"/>
    </location>
</feature>
<dbReference type="SUPFAM" id="SSF47473">
    <property type="entry name" value="EF-hand"/>
    <property type="match status" value="2"/>
</dbReference>
<feature type="compositionally biased region" description="Polar residues" evidence="2">
    <location>
        <begin position="953"/>
        <end position="965"/>
    </location>
</feature>
<feature type="domain" description="EF-hand" evidence="4">
    <location>
        <begin position="1"/>
        <end position="34"/>
    </location>
</feature>
<evidence type="ECO:0000256" key="2">
    <source>
        <dbReference type="SAM" id="MobiDB-lite"/>
    </source>
</evidence>
<feature type="compositionally biased region" description="Polar residues" evidence="2">
    <location>
        <begin position="924"/>
        <end position="944"/>
    </location>
</feature>
<feature type="domain" description="EH" evidence="3">
    <location>
        <begin position="1"/>
        <end position="90"/>
    </location>
</feature>
<name>A0AAW1M3S7_SAPOF</name>
<dbReference type="GO" id="GO:0005509">
    <property type="term" value="F:calcium ion binding"/>
    <property type="evidence" value="ECO:0007669"/>
    <property type="project" value="InterPro"/>
</dbReference>
<feature type="compositionally biased region" description="Low complexity" evidence="2">
    <location>
        <begin position="277"/>
        <end position="286"/>
    </location>
</feature>
<keyword evidence="6" id="KW-1185">Reference proteome</keyword>
<dbReference type="CDD" id="cd00052">
    <property type="entry name" value="EH"/>
    <property type="match status" value="2"/>
</dbReference>
<feature type="compositionally biased region" description="Basic and acidic residues" evidence="2">
    <location>
        <begin position="823"/>
        <end position="853"/>
    </location>
</feature>
<evidence type="ECO:0000313" key="5">
    <source>
        <dbReference type="EMBL" id="KAK9740231.1"/>
    </source>
</evidence>
<dbReference type="GO" id="GO:0016197">
    <property type="term" value="P:endosomal transport"/>
    <property type="evidence" value="ECO:0007669"/>
    <property type="project" value="TreeGrafter"/>
</dbReference>
<feature type="region of interest" description="Disordered" evidence="2">
    <location>
        <begin position="918"/>
        <end position="968"/>
    </location>
</feature>
<evidence type="ECO:0000259" key="3">
    <source>
        <dbReference type="PROSITE" id="PS50031"/>
    </source>
</evidence>
<dbReference type="GO" id="GO:0006897">
    <property type="term" value="P:endocytosis"/>
    <property type="evidence" value="ECO:0007669"/>
    <property type="project" value="TreeGrafter"/>
</dbReference>
<feature type="region of interest" description="Disordered" evidence="2">
    <location>
        <begin position="232"/>
        <end position="286"/>
    </location>
</feature>
<dbReference type="PANTHER" id="PTHR11216:SF137">
    <property type="entry name" value="CALCIUM-BINDING EF HAND FAMILY PROTEIN"/>
    <property type="match status" value="1"/>
</dbReference>
<accession>A0AAW1M3S7</accession>
<dbReference type="Proteomes" id="UP001443914">
    <property type="component" value="Unassembled WGS sequence"/>
</dbReference>
<dbReference type="PROSITE" id="PS50031">
    <property type="entry name" value="EH"/>
    <property type="match status" value="2"/>
</dbReference>
<evidence type="ECO:0000256" key="1">
    <source>
        <dbReference type="SAM" id="Coils"/>
    </source>
</evidence>
<feature type="domain" description="EF-hand" evidence="4">
    <location>
        <begin position="35"/>
        <end position="68"/>
    </location>
</feature>
<evidence type="ECO:0000313" key="6">
    <source>
        <dbReference type="Proteomes" id="UP001443914"/>
    </source>
</evidence>
<dbReference type="InterPro" id="IPR002048">
    <property type="entry name" value="EF_hand_dom"/>
</dbReference>
<dbReference type="Pfam" id="PF12763">
    <property type="entry name" value="EH"/>
    <property type="match status" value="2"/>
</dbReference>
<dbReference type="InterPro" id="IPR011992">
    <property type="entry name" value="EF-hand-dom_pair"/>
</dbReference>
<sequence>MDQFESFFKRADLDHDSRISGAEAVSFFQGSGLSKQVLAQIWMHADQNRVGFLGRQEFYNALKLVTVAQSKRDLTPEIVKAALYGPASAKIPPPQINLSLSPTPPTPSVPSSRPVQMGLIAPPASQNFGFRGPVPPNQSVNQHYYPSPTNQLVRPSQGLPATASPQPMQSGPGLPNAGIGISPPGLASSSMHANLGVPTPVLSSSSLSTSGISKSGISTPVLSNTSISTGWLGGSTGGAPSGPTSQPMSRGTVLSTPLDLLMSSQTPSKDPKETRVSGNGFSSNSNAGGDPFAAFQMTKSISSPAIPSMSSNPVSSAMVPVSAVASASGAPTSSAIVPVQSVATQPSSMSRSLDSLQSAYVKQPLGGQLQQAQTYLNPSQPVTRHGSAVTDPSQPPWPKMTISGVQKYTKVFMEVDTDRDGKITGEQARNLFLSWRLPREILKQVWDLSDQDNDSMLSLREFCIALYLMERYREGRSLPPSLPDSIKFDETLMRMTGLSHSSHGNAGWGPSSGPGFRPVQGMPGSQPMAPTVGLKPVTQSPEPDMTMQLQQPKSRTSVLDNSRKNLLNDGEQNLFQPVHPEINEPEKKAEKVEKVYLDSREKLEYYRTKMQELVDGGAENAVNTALKYGPDDHQNLDNSVLYKSRCDNRLNEIIERASADKREAELLGKKYEEKYKQVAEIASKLTIEEAKFREYQERKMELQQAITNMEQGGSADGILQVRADRIQSDFEELLKALSERCKKHGLEIKSEALIELPKGWQPGIQEGAAVWDEEWDKFDDEGLLFDKEVEVGTQNVKTSPKSTLFQNGTYTHDLYDPDSPSNDDTKSEKQSSRGEHAHDSEAGYTHSDDESGRSPRGSSRHRTTPERASQDFSDVFARSSEADTDLHRSFDDQGWGTFDGTDVDSVWGLDSKDQQVDRLFDSSGFGSSPRNDSPQGAPSYNNKRSPFADSVPGTPSFSKSSNSPRYSEAGDGFFDNYSRFDSFNMNESNRFSPPRENLTRFDSISSSRSGFGGHSRGFSSFDDSDPFGSSGPFKVTSETPKKSSDNWSSY</sequence>
<proteinExistence type="predicted"/>
<keyword evidence="1" id="KW-0175">Coiled coil</keyword>
<organism evidence="5 6">
    <name type="scientific">Saponaria officinalis</name>
    <name type="common">Common soapwort</name>
    <name type="synonym">Lychnis saponaria</name>
    <dbReference type="NCBI Taxonomy" id="3572"/>
    <lineage>
        <taxon>Eukaryota</taxon>
        <taxon>Viridiplantae</taxon>
        <taxon>Streptophyta</taxon>
        <taxon>Embryophyta</taxon>
        <taxon>Tracheophyta</taxon>
        <taxon>Spermatophyta</taxon>
        <taxon>Magnoliopsida</taxon>
        <taxon>eudicotyledons</taxon>
        <taxon>Gunneridae</taxon>
        <taxon>Pentapetalae</taxon>
        <taxon>Caryophyllales</taxon>
        <taxon>Caryophyllaceae</taxon>
        <taxon>Caryophylleae</taxon>
        <taxon>Saponaria</taxon>
    </lineage>
</organism>
<gene>
    <name evidence="5" type="ORF">RND81_03G020900</name>
</gene>
<feature type="domain" description="EH" evidence="3">
    <location>
        <begin position="404"/>
        <end position="486"/>
    </location>
</feature>
<feature type="region of interest" description="Disordered" evidence="2">
    <location>
        <begin position="798"/>
        <end position="902"/>
    </location>
</feature>